<dbReference type="InterPro" id="IPR021476">
    <property type="entry name" value="Egh16-like"/>
</dbReference>
<dbReference type="PANTHER" id="PTHR34618">
    <property type="entry name" value="SURFACE PROTEIN MAS1, PUTATIVE-RELATED"/>
    <property type="match status" value="1"/>
</dbReference>
<sequence length="391" mass="42876">MTSRSNIERKHSIHFFLCVLLLSPIVLGHSFILAIEGANGHRSSGFGTRFTTRGTLTQFTGIIKEEEIKTGAVTPCGRIFGGDSMKGFVVNIQEEFRRAENDGLPLARHDGSLVMSVFVHNRDGAGPFACDYSADLTMKSLKPMTISHQIEGDKGINEASKDFVYPLTSVFPPEAVCLGGKTKDACVIRCVNPKGFGSCAAVRLNRQAFSNKIIYPPPQKANNPLQPLRTNPFDPAIANTHNPNKNVPINTTHQTKRPPTTSAKNSNLPIISPNQKARLPPTSAENTELPITSEDQKAVLPFISVDQNITLSGINSEKDMKIITAKSLGGPEPYEYPNEADGYPNESNQYPNDPNQYPNESNQYPKQSNQYPKQSNQYPDAPIKFASGDFV</sequence>
<evidence type="ECO:0000256" key="1">
    <source>
        <dbReference type="SAM" id="MobiDB-lite"/>
    </source>
</evidence>
<dbReference type="EMBL" id="GL883192">
    <property type="protein sequence ID" value="EGF97939.1"/>
    <property type="molecule type" value="Genomic_DNA"/>
</dbReference>
<accession>F4SBP1</accession>
<dbReference type="PANTHER" id="PTHR34618:SF1">
    <property type="entry name" value="SECRETED PROTEIN"/>
    <property type="match status" value="1"/>
</dbReference>
<dbReference type="GeneID" id="18926885"/>
<dbReference type="OrthoDB" id="3241054at2759"/>
<evidence type="ECO:0008006" key="5">
    <source>
        <dbReference type="Google" id="ProtNLM"/>
    </source>
</evidence>
<dbReference type="Pfam" id="PF11327">
    <property type="entry name" value="Egh16-like"/>
    <property type="match status" value="1"/>
</dbReference>
<reference evidence="4" key="1">
    <citation type="journal article" date="2011" name="Proc. Natl. Acad. Sci. U.S.A.">
        <title>Obligate biotrophy features unraveled by the genomic analysis of rust fungi.</title>
        <authorList>
            <person name="Duplessis S."/>
            <person name="Cuomo C.A."/>
            <person name="Lin Y.-C."/>
            <person name="Aerts A."/>
            <person name="Tisserant E."/>
            <person name="Veneault-Fourrey C."/>
            <person name="Joly D.L."/>
            <person name="Hacquard S."/>
            <person name="Amselem J."/>
            <person name="Cantarel B.L."/>
            <person name="Chiu R."/>
            <person name="Coutinho P.M."/>
            <person name="Feau N."/>
            <person name="Field M."/>
            <person name="Frey P."/>
            <person name="Gelhaye E."/>
            <person name="Goldberg J."/>
            <person name="Grabherr M.G."/>
            <person name="Kodira C.D."/>
            <person name="Kohler A."/>
            <person name="Kuees U."/>
            <person name="Lindquist E.A."/>
            <person name="Lucas S.M."/>
            <person name="Mago R."/>
            <person name="Mauceli E."/>
            <person name="Morin E."/>
            <person name="Murat C."/>
            <person name="Pangilinan J.L."/>
            <person name="Park R."/>
            <person name="Pearson M."/>
            <person name="Quesneville H."/>
            <person name="Rouhier N."/>
            <person name="Sakthikumar S."/>
            <person name="Salamov A.A."/>
            <person name="Schmutz J."/>
            <person name="Selles B."/>
            <person name="Shapiro H."/>
            <person name="Tanguay P."/>
            <person name="Tuskan G.A."/>
            <person name="Henrissat B."/>
            <person name="Van de Peer Y."/>
            <person name="Rouze P."/>
            <person name="Ellis J.G."/>
            <person name="Dodds P.N."/>
            <person name="Schein J.E."/>
            <person name="Zhong S."/>
            <person name="Hamelin R.C."/>
            <person name="Grigoriev I.V."/>
            <person name="Szabo L.J."/>
            <person name="Martin F."/>
        </authorList>
    </citation>
    <scope>NUCLEOTIDE SEQUENCE [LARGE SCALE GENOMIC DNA]</scope>
    <source>
        <strain evidence="4">98AG31 / pathotype 3-4-7</strain>
    </source>
</reference>
<evidence type="ECO:0000313" key="3">
    <source>
        <dbReference type="EMBL" id="EGF97939.1"/>
    </source>
</evidence>
<feature type="region of interest" description="Disordered" evidence="1">
    <location>
        <begin position="240"/>
        <end position="286"/>
    </location>
</feature>
<dbReference type="KEGG" id="mlr:MELLADRAFT_20598"/>
<dbReference type="Proteomes" id="UP000001072">
    <property type="component" value="Unassembled WGS sequence"/>
</dbReference>
<feature type="compositionally biased region" description="Low complexity" evidence="1">
    <location>
        <begin position="348"/>
        <end position="359"/>
    </location>
</feature>
<dbReference type="VEuPathDB" id="FungiDB:MELLADRAFT_20598"/>
<evidence type="ECO:0000256" key="2">
    <source>
        <dbReference type="SAM" id="SignalP"/>
    </source>
</evidence>
<feature type="signal peptide" evidence="2">
    <location>
        <begin position="1"/>
        <end position="28"/>
    </location>
</feature>
<name>F4SBP1_MELLP</name>
<dbReference type="InParanoid" id="F4SBP1"/>
<feature type="compositionally biased region" description="Polar residues" evidence="1">
    <location>
        <begin position="240"/>
        <end position="275"/>
    </location>
</feature>
<organism evidence="4">
    <name type="scientific">Melampsora larici-populina (strain 98AG31 / pathotype 3-4-7)</name>
    <name type="common">Poplar leaf rust fungus</name>
    <dbReference type="NCBI Taxonomy" id="747676"/>
    <lineage>
        <taxon>Eukaryota</taxon>
        <taxon>Fungi</taxon>
        <taxon>Dikarya</taxon>
        <taxon>Basidiomycota</taxon>
        <taxon>Pucciniomycotina</taxon>
        <taxon>Pucciniomycetes</taxon>
        <taxon>Pucciniales</taxon>
        <taxon>Melampsoraceae</taxon>
        <taxon>Melampsora</taxon>
    </lineage>
</organism>
<proteinExistence type="predicted"/>
<evidence type="ECO:0000313" key="4">
    <source>
        <dbReference type="Proteomes" id="UP000001072"/>
    </source>
</evidence>
<dbReference type="AlphaFoldDB" id="F4SBP1"/>
<dbReference type="RefSeq" id="XP_007418784.1">
    <property type="nucleotide sequence ID" value="XM_007418722.1"/>
</dbReference>
<keyword evidence="4" id="KW-1185">Reference proteome</keyword>
<feature type="region of interest" description="Disordered" evidence="1">
    <location>
        <begin position="328"/>
        <end position="391"/>
    </location>
</feature>
<dbReference type="HOGENOM" id="CLU_706116_0_0_1"/>
<keyword evidence="2" id="KW-0732">Signal</keyword>
<feature type="compositionally biased region" description="Polar residues" evidence="1">
    <location>
        <begin position="360"/>
        <end position="378"/>
    </location>
</feature>
<gene>
    <name evidence="3" type="ORF">MELLADRAFT_20598</name>
</gene>
<protein>
    <recommendedName>
        <fullName evidence="5">Secreted protein</fullName>
    </recommendedName>
</protein>
<feature type="chain" id="PRO_5003322128" description="Secreted protein" evidence="2">
    <location>
        <begin position="29"/>
        <end position="391"/>
    </location>
</feature>